<dbReference type="InterPro" id="IPR053006">
    <property type="entry name" value="Meiosis_regulatory"/>
</dbReference>
<evidence type="ECO:0000313" key="3">
    <source>
        <dbReference type="EMBL" id="KAH7141885.1"/>
    </source>
</evidence>
<dbReference type="Pfam" id="PF10544">
    <property type="entry name" value="T5orf172"/>
    <property type="match status" value="1"/>
</dbReference>
<evidence type="ECO:0000256" key="1">
    <source>
        <dbReference type="SAM" id="MobiDB-lite"/>
    </source>
</evidence>
<comment type="caution">
    <text evidence="3">The sequence shown here is derived from an EMBL/GenBank/DDBJ whole genome shotgun (WGS) entry which is preliminary data.</text>
</comment>
<feature type="domain" description="Bacteriophage T5 Orf172 DNA-binding" evidence="2">
    <location>
        <begin position="387"/>
        <end position="479"/>
    </location>
</feature>
<dbReference type="PANTHER" id="PTHR28094">
    <property type="entry name" value="MEIOTICALLY UP-REGULATED GENE 113 PROTEIN"/>
    <property type="match status" value="1"/>
</dbReference>
<evidence type="ECO:0000313" key="4">
    <source>
        <dbReference type="Proteomes" id="UP000738349"/>
    </source>
</evidence>
<feature type="compositionally biased region" description="Polar residues" evidence="1">
    <location>
        <begin position="320"/>
        <end position="330"/>
    </location>
</feature>
<feature type="compositionally biased region" description="Basic and acidic residues" evidence="1">
    <location>
        <begin position="87"/>
        <end position="98"/>
    </location>
</feature>
<feature type="compositionally biased region" description="Polar residues" evidence="1">
    <location>
        <begin position="16"/>
        <end position="29"/>
    </location>
</feature>
<dbReference type="OrthoDB" id="3511049at2759"/>
<dbReference type="SMART" id="SM00974">
    <property type="entry name" value="T5orf172"/>
    <property type="match status" value="1"/>
</dbReference>
<dbReference type="EMBL" id="JAGMUV010000010">
    <property type="protein sequence ID" value="KAH7141885.1"/>
    <property type="molecule type" value="Genomic_DNA"/>
</dbReference>
<organism evidence="3 4">
    <name type="scientific">Dactylonectria macrodidyma</name>
    <dbReference type="NCBI Taxonomy" id="307937"/>
    <lineage>
        <taxon>Eukaryota</taxon>
        <taxon>Fungi</taxon>
        <taxon>Dikarya</taxon>
        <taxon>Ascomycota</taxon>
        <taxon>Pezizomycotina</taxon>
        <taxon>Sordariomycetes</taxon>
        <taxon>Hypocreomycetidae</taxon>
        <taxon>Hypocreales</taxon>
        <taxon>Nectriaceae</taxon>
        <taxon>Dactylonectria</taxon>
    </lineage>
</organism>
<dbReference type="AlphaFoldDB" id="A0A9P9ELV6"/>
<name>A0A9P9ELV6_9HYPO</name>
<feature type="compositionally biased region" description="Basic and acidic residues" evidence="1">
    <location>
        <begin position="1"/>
        <end position="11"/>
    </location>
</feature>
<reference evidence="3" key="1">
    <citation type="journal article" date="2021" name="Nat. Commun.">
        <title>Genetic determinants of endophytism in the Arabidopsis root mycobiome.</title>
        <authorList>
            <person name="Mesny F."/>
            <person name="Miyauchi S."/>
            <person name="Thiergart T."/>
            <person name="Pickel B."/>
            <person name="Atanasova L."/>
            <person name="Karlsson M."/>
            <person name="Huettel B."/>
            <person name="Barry K.W."/>
            <person name="Haridas S."/>
            <person name="Chen C."/>
            <person name="Bauer D."/>
            <person name="Andreopoulos W."/>
            <person name="Pangilinan J."/>
            <person name="LaButti K."/>
            <person name="Riley R."/>
            <person name="Lipzen A."/>
            <person name="Clum A."/>
            <person name="Drula E."/>
            <person name="Henrissat B."/>
            <person name="Kohler A."/>
            <person name="Grigoriev I.V."/>
            <person name="Martin F.M."/>
            <person name="Hacquard S."/>
        </authorList>
    </citation>
    <scope>NUCLEOTIDE SEQUENCE</scope>
    <source>
        <strain evidence="3">MPI-CAGE-AT-0147</strain>
    </source>
</reference>
<dbReference type="PANTHER" id="PTHR28094:SF1">
    <property type="entry name" value="MEIOTICALLY UP-REGULATED GENE 113 PROTEIN"/>
    <property type="match status" value="1"/>
</dbReference>
<feature type="region of interest" description="Disordered" evidence="1">
    <location>
        <begin position="1"/>
        <end position="102"/>
    </location>
</feature>
<dbReference type="InterPro" id="IPR018306">
    <property type="entry name" value="Phage_T5_Orf172_DNA-bd"/>
</dbReference>
<proteinExistence type="predicted"/>
<gene>
    <name evidence="3" type="ORF">EDB81DRAFT_691355</name>
</gene>
<sequence>MSSRNDEKTENAENAELTTNLSNFPKPQKSNSTSVPYPSPPNSPPQTKARIPQVPRVSGDRARPAGAVSSAPLRTPTTPPQQSSASTDHEKQPTEEKVNVATLRTRLDLDNGLCGARTISGRPCRSWSPAANRARVTSQLESMIKLTQSSVELEATLYKLVMLVHCNNHDSGLPKKSRIEAWILEFPIGEASTTKPAAWVEKRIRRVLDLESAKCIGVAVSTGLRCRRGIGGQQVNSCALTIDEIVKPDVYLDDVYLDFLLKVLETNMYCSQHINKQPLKMVASWKSSIVEIREEHLVKSAGRSESPSPKSSDGIVLRSGSPSISNSDGDLSTYWPSARDTSPFEIIVKSDRLADDKSSYAMVKHEIMRELDTKDRRSGHVYMYEVEGNKGFVKIGYTACSVEERHQKWAFDCNRVPKPLYPITSSTVAAVPNACRVEALCHAELDHRRIRIYCKGCLKPHLEWFEIPSVEAIAVIKKWSKWMATGPYQLRSGVKWTISEEETKRAQNMDRFMREISESADGEMRAR</sequence>
<feature type="region of interest" description="Disordered" evidence="1">
    <location>
        <begin position="300"/>
        <end position="334"/>
    </location>
</feature>
<evidence type="ECO:0000259" key="2">
    <source>
        <dbReference type="SMART" id="SM00974"/>
    </source>
</evidence>
<protein>
    <submittedName>
        <fullName evidence="3">T5orf172 domain-containing protein</fullName>
    </submittedName>
</protein>
<accession>A0A9P9ELV6</accession>
<dbReference type="Proteomes" id="UP000738349">
    <property type="component" value="Unassembled WGS sequence"/>
</dbReference>
<keyword evidence="4" id="KW-1185">Reference proteome</keyword>